<reference evidence="1" key="2">
    <citation type="submission" date="2020-05" db="UniProtKB">
        <authorList>
            <consortium name="EnsemblMetazoa"/>
        </authorList>
    </citation>
    <scope>IDENTIFICATION</scope>
    <source>
        <strain evidence="1">IAEA</strain>
    </source>
</reference>
<accession>A0A1B0AG29</accession>
<keyword evidence="2" id="KW-1185">Reference proteome</keyword>
<dbReference type="VEuPathDB" id="VectorBase:GPAI044596"/>
<organism evidence="1 2">
    <name type="scientific">Glossina pallidipes</name>
    <name type="common">Tsetse fly</name>
    <dbReference type="NCBI Taxonomy" id="7398"/>
    <lineage>
        <taxon>Eukaryota</taxon>
        <taxon>Metazoa</taxon>
        <taxon>Ecdysozoa</taxon>
        <taxon>Arthropoda</taxon>
        <taxon>Hexapoda</taxon>
        <taxon>Insecta</taxon>
        <taxon>Pterygota</taxon>
        <taxon>Neoptera</taxon>
        <taxon>Endopterygota</taxon>
        <taxon>Diptera</taxon>
        <taxon>Brachycera</taxon>
        <taxon>Muscomorpha</taxon>
        <taxon>Hippoboscoidea</taxon>
        <taxon>Glossinidae</taxon>
        <taxon>Glossina</taxon>
    </lineage>
</organism>
<sequence>MLNANGHYQCDHSRNFVIRAVGKYYLNALTVLKIYANGIKNLLPLDNPMVQRCEHTFYDDVSRRLTRMNLTAPLQTADLMKSIRNAVKEWLLLSASTDILRKNTIFTADMCAELPGAATGTLKKTGASIMSFIVFTKKLVPKVIVVQAMKYALGSESMSYKLLISYMTNNELIFHSSPISIALNETKQLQEE</sequence>
<protein>
    <submittedName>
        <fullName evidence="1">Uncharacterized protein</fullName>
    </submittedName>
</protein>
<proteinExistence type="predicted"/>
<evidence type="ECO:0000313" key="2">
    <source>
        <dbReference type="Proteomes" id="UP000092445"/>
    </source>
</evidence>
<name>A0A1B0AG29_GLOPL</name>
<dbReference type="Proteomes" id="UP000092445">
    <property type="component" value="Unassembled WGS sequence"/>
</dbReference>
<evidence type="ECO:0000313" key="1">
    <source>
        <dbReference type="EnsemblMetazoa" id="GPAI044596-PA"/>
    </source>
</evidence>
<reference evidence="2" key="1">
    <citation type="submission" date="2014-03" db="EMBL/GenBank/DDBJ databases">
        <authorList>
            <person name="Aksoy S."/>
            <person name="Warren W."/>
            <person name="Wilson R.K."/>
        </authorList>
    </citation>
    <scope>NUCLEOTIDE SEQUENCE [LARGE SCALE GENOMIC DNA]</scope>
    <source>
        <strain evidence="2">IAEA</strain>
    </source>
</reference>
<dbReference type="EnsemblMetazoa" id="GPAI044596-RA">
    <property type="protein sequence ID" value="GPAI044596-PA"/>
    <property type="gene ID" value="GPAI044596"/>
</dbReference>
<dbReference type="AlphaFoldDB" id="A0A1B0AG29"/>